<accession>A0A830FBL0</accession>
<protein>
    <recommendedName>
        <fullName evidence="1">Thiamine-phosphate synthase ThiN domain-containing protein</fullName>
    </recommendedName>
</protein>
<dbReference type="InterPro" id="IPR019293">
    <property type="entry name" value="ThiN"/>
</dbReference>
<feature type="domain" description="Thiamine-phosphate synthase ThiN" evidence="1">
    <location>
        <begin position="146"/>
        <end position="300"/>
    </location>
</feature>
<dbReference type="OrthoDB" id="42697at2157"/>
<gene>
    <name evidence="2" type="ORF">GCM10009037_22510</name>
</gene>
<dbReference type="PANTHER" id="PTHR40730">
    <property type="entry name" value="TRANSCRIPTIONAL REGULATOR PROTEIN-LIKE PROTEIN"/>
    <property type="match status" value="1"/>
</dbReference>
<dbReference type="SUPFAM" id="SSF53639">
    <property type="entry name" value="AraD/HMP-PK domain-like"/>
    <property type="match status" value="1"/>
</dbReference>
<dbReference type="Pfam" id="PF10120">
    <property type="entry name" value="ThiN"/>
    <property type="match status" value="1"/>
</dbReference>
<dbReference type="Proteomes" id="UP000628840">
    <property type="component" value="Unassembled WGS sequence"/>
</dbReference>
<sequence>MEQRDGLRLPAEIVAESFVPAVRVALAHELAERGCAQREIGEFLGITQAAVSKYLAGQAHVEERLADDERLRRTAARVADGWVDGDLDAYDALVEIETLLQSFVDRGPVCALHEEAMPALDGLECDLCVRGPDAAAARERERLRDVRVAVRTLAADADAAAHVPNVGTNVASALPDPTGEADVAAVPGRVHAVRGRIDVPSDPAFGASQHVAGALLAANERDATIRGALNLATSDALLDAARERGDDPVEFDADYDGRDAELRRAFADGVPAVAYHRGAYGVEPVCYVFGTDARDAVSRALALVAAAE</sequence>
<evidence type="ECO:0000313" key="2">
    <source>
        <dbReference type="EMBL" id="GGL38358.1"/>
    </source>
</evidence>
<keyword evidence="3" id="KW-1185">Reference proteome</keyword>
<dbReference type="AlphaFoldDB" id="A0A830FBL0"/>
<proteinExistence type="predicted"/>
<dbReference type="EMBL" id="BMPF01000003">
    <property type="protein sequence ID" value="GGL38358.1"/>
    <property type="molecule type" value="Genomic_DNA"/>
</dbReference>
<reference evidence="2 3" key="1">
    <citation type="journal article" date="2019" name="Int. J. Syst. Evol. Microbiol.">
        <title>The Global Catalogue of Microorganisms (GCM) 10K type strain sequencing project: providing services to taxonomists for standard genome sequencing and annotation.</title>
        <authorList>
            <consortium name="The Broad Institute Genomics Platform"/>
            <consortium name="The Broad Institute Genome Sequencing Center for Infectious Disease"/>
            <person name="Wu L."/>
            <person name="Ma J."/>
        </authorList>
    </citation>
    <scope>NUCLEOTIDE SEQUENCE [LARGE SCALE GENOMIC DNA]</scope>
    <source>
        <strain evidence="2 3">JCM 19585</strain>
    </source>
</reference>
<dbReference type="RefSeq" id="WP_188883844.1">
    <property type="nucleotide sequence ID" value="NZ_BMPF01000003.1"/>
</dbReference>
<dbReference type="PANTHER" id="PTHR40730:SF5">
    <property type="entry name" value="HTH CRO_C1-TYPE DOMAIN-CONTAINING PROTEIN"/>
    <property type="match status" value="1"/>
</dbReference>
<comment type="caution">
    <text evidence="2">The sequence shown here is derived from an EMBL/GenBank/DDBJ whole genome shotgun (WGS) entry which is preliminary data.</text>
</comment>
<evidence type="ECO:0000259" key="1">
    <source>
        <dbReference type="Pfam" id="PF10120"/>
    </source>
</evidence>
<name>A0A830FBL0_9EURY</name>
<dbReference type="Gene3D" id="3.40.225.10">
    <property type="entry name" value="Class II aldolase/adducin N-terminal domain"/>
    <property type="match status" value="1"/>
</dbReference>
<dbReference type="InterPro" id="IPR036409">
    <property type="entry name" value="Aldolase_II/adducin_N_sf"/>
</dbReference>
<organism evidence="2 3">
    <name type="scientific">Halarchaeum grantii</name>
    <dbReference type="NCBI Taxonomy" id="1193105"/>
    <lineage>
        <taxon>Archaea</taxon>
        <taxon>Methanobacteriati</taxon>
        <taxon>Methanobacteriota</taxon>
        <taxon>Stenosarchaea group</taxon>
        <taxon>Halobacteria</taxon>
        <taxon>Halobacteriales</taxon>
        <taxon>Halobacteriaceae</taxon>
    </lineage>
</organism>
<evidence type="ECO:0000313" key="3">
    <source>
        <dbReference type="Proteomes" id="UP000628840"/>
    </source>
</evidence>